<evidence type="ECO:0000313" key="1">
    <source>
        <dbReference type="EMBL" id="CAG8761226.1"/>
    </source>
</evidence>
<evidence type="ECO:0000313" key="2">
    <source>
        <dbReference type="Proteomes" id="UP000789920"/>
    </source>
</evidence>
<sequence length="209" mass="24004">SNAKFTVMEQNTIETLVEHFGFTPISAIDDVINSVNDLLYTAIMGLEQFVLSELNSSEEVDQGIHQVETLLESLVDHHFDMFEIYALRNIFAIPDKLEIALPHREGMDFTLDQAKEERVDQELDTMRKKVLAVKAMNYKLKEEISRTDKCVKKLEKWKERLSFLLTTAKHYNGGVIDTVRLVTDQLLAIKRTTVGLQSQVDDEKLKQFA</sequence>
<comment type="caution">
    <text evidence="1">The sequence shown here is derived from an EMBL/GenBank/DDBJ whole genome shotgun (WGS) entry which is preliminary data.</text>
</comment>
<dbReference type="EMBL" id="CAJVQC010036388">
    <property type="protein sequence ID" value="CAG8761226.1"/>
    <property type="molecule type" value="Genomic_DNA"/>
</dbReference>
<reference evidence="1" key="1">
    <citation type="submission" date="2021-06" db="EMBL/GenBank/DDBJ databases">
        <authorList>
            <person name="Kallberg Y."/>
            <person name="Tangrot J."/>
            <person name="Rosling A."/>
        </authorList>
    </citation>
    <scope>NUCLEOTIDE SEQUENCE</scope>
    <source>
        <strain evidence="1">MA461A</strain>
    </source>
</reference>
<dbReference type="Proteomes" id="UP000789920">
    <property type="component" value="Unassembled WGS sequence"/>
</dbReference>
<feature type="non-terminal residue" evidence="1">
    <location>
        <position position="209"/>
    </location>
</feature>
<protein>
    <submittedName>
        <fullName evidence="1">5483_t:CDS:1</fullName>
    </submittedName>
</protein>
<name>A0ACA9QPA7_9GLOM</name>
<feature type="non-terminal residue" evidence="1">
    <location>
        <position position="1"/>
    </location>
</feature>
<accession>A0ACA9QPA7</accession>
<proteinExistence type="predicted"/>
<organism evidence="1 2">
    <name type="scientific">Racocetra persica</name>
    <dbReference type="NCBI Taxonomy" id="160502"/>
    <lineage>
        <taxon>Eukaryota</taxon>
        <taxon>Fungi</taxon>
        <taxon>Fungi incertae sedis</taxon>
        <taxon>Mucoromycota</taxon>
        <taxon>Glomeromycotina</taxon>
        <taxon>Glomeromycetes</taxon>
        <taxon>Diversisporales</taxon>
        <taxon>Gigasporaceae</taxon>
        <taxon>Racocetra</taxon>
    </lineage>
</organism>
<keyword evidence="2" id="KW-1185">Reference proteome</keyword>
<gene>
    <name evidence="1" type="ORF">RPERSI_LOCUS15251</name>
</gene>